<reference evidence="1" key="1">
    <citation type="submission" date="2020-04" db="EMBL/GenBank/DDBJ databases">
        <authorList>
            <person name="Chiriac C."/>
            <person name="Salcher M."/>
            <person name="Ghai R."/>
            <person name="Kavagutti S V."/>
        </authorList>
    </citation>
    <scope>NUCLEOTIDE SEQUENCE</scope>
</reference>
<sequence length="97" mass="10753">MQTNLKAALKNADTVKSPLGDIACYSMNFAELASEINVHLEGNKVKFTWREYVQLAQIIWDKIKETSKECAGKEIEVKLPAKLSLISAAFALIGLKL</sequence>
<protein>
    <submittedName>
        <fullName evidence="1">Uncharacterized protein</fullName>
    </submittedName>
</protein>
<gene>
    <name evidence="1" type="ORF">UFOVP458_49</name>
</gene>
<accession>A0A6J5MFL8</accession>
<name>A0A6J5MFL8_9CAUD</name>
<evidence type="ECO:0000313" key="1">
    <source>
        <dbReference type="EMBL" id="CAB4144617.1"/>
    </source>
</evidence>
<dbReference type="EMBL" id="LR796437">
    <property type="protein sequence ID" value="CAB4144617.1"/>
    <property type="molecule type" value="Genomic_DNA"/>
</dbReference>
<proteinExistence type="predicted"/>
<organism evidence="1">
    <name type="scientific">uncultured Caudovirales phage</name>
    <dbReference type="NCBI Taxonomy" id="2100421"/>
    <lineage>
        <taxon>Viruses</taxon>
        <taxon>Duplodnaviria</taxon>
        <taxon>Heunggongvirae</taxon>
        <taxon>Uroviricota</taxon>
        <taxon>Caudoviricetes</taxon>
        <taxon>Peduoviridae</taxon>
        <taxon>Maltschvirus</taxon>
        <taxon>Maltschvirus maltsch</taxon>
    </lineage>
</organism>